<accession>A0A397GM28</accession>
<evidence type="ECO:0000313" key="2">
    <source>
        <dbReference type="EMBL" id="RHZ50778.1"/>
    </source>
</evidence>
<gene>
    <name evidence="2" type="ORF">Glove_492g27</name>
</gene>
<feature type="compositionally biased region" description="Low complexity" evidence="1">
    <location>
        <begin position="1"/>
        <end position="17"/>
    </location>
</feature>
<comment type="caution">
    <text evidence="2">The sequence shown here is derived from an EMBL/GenBank/DDBJ whole genome shotgun (WGS) entry which is preliminary data.</text>
</comment>
<dbReference type="Proteomes" id="UP000266861">
    <property type="component" value="Unassembled WGS sequence"/>
</dbReference>
<name>A0A397GM28_9GLOM</name>
<keyword evidence="3" id="KW-1185">Reference proteome</keyword>
<feature type="region of interest" description="Disordered" evidence="1">
    <location>
        <begin position="1"/>
        <end position="35"/>
    </location>
</feature>
<proteinExistence type="predicted"/>
<evidence type="ECO:0000313" key="3">
    <source>
        <dbReference type="Proteomes" id="UP000266861"/>
    </source>
</evidence>
<sequence>MENSNNTNTSENTSNSDDTSEQKEYPETNSNDCPNFAEVYNKERNEIYSLATKIKLN</sequence>
<protein>
    <submittedName>
        <fullName evidence="2">Uncharacterized protein</fullName>
    </submittedName>
</protein>
<dbReference type="EMBL" id="PQFF01000427">
    <property type="protein sequence ID" value="RHZ50778.1"/>
    <property type="molecule type" value="Genomic_DNA"/>
</dbReference>
<dbReference type="AlphaFoldDB" id="A0A397GM28"/>
<organism evidence="2 3">
    <name type="scientific">Diversispora epigaea</name>
    <dbReference type="NCBI Taxonomy" id="1348612"/>
    <lineage>
        <taxon>Eukaryota</taxon>
        <taxon>Fungi</taxon>
        <taxon>Fungi incertae sedis</taxon>
        <taxon>Mucoromycota</taxon>
        <taxon>Glomeromycotina</taxon>
        <taxon>Glomeromycetes</taxon>
        <taxon>Diversisporales</taxon>
        <taxon>Diversisporaceae</taxon>
        <taxon>Diversispora</taxon>
    </lineage>
</organism>
<evidence type="ECO:0000256" key="1">
    <source>
        <dbReference type="SAM" id="MobiDB-lite"/>
    </source>
</evidence>
<reference evidence="2 3" key="1">
    <citation type="submission" date="2018-08" db="EMBL/GenBank/DDBJ databases">
        <title>Genome and evolution of the arbuscular mycorrhizal fungus Diversispora epigaea (formerly Glomus versiforme) and its bacterial endosymbionts.</title>
        <authorList>
            <person name="Sun X."/>
            <person name="Fei Z."/>
            <person name="Harrison M."/>
        </authorList>
    </citation>
    <scope>NUCLEOTIDE SEQUENCE [LARGE SCALE GENOMIC DNA]</scope>
    <source>
        <strain evidence="2 3">IT104</strain>
    </source>
</reference>